<evidence type="ECO:0000256" key="3">
    <source>
        <dbReference type="ARBA" id="ARBA00023163"/>
    </source>
</evidence>
<organism evidence="6 7">
    <name type="scientific">Streptomyces polygonati</name>
    <dbReference type="NCBI Taxonomy" id="1617087"/>
    <lineage>
        <taxon>Bacteria</taxon>
        <taxon>Bacillati</taxon>
        <taxon>Actinomycetota</taxon>
        <taxon>Actinomycetes</taxon>
        <taxon>Kitasatosporales</taxon>
        <taxon>Streptomycetaceae</taxon>
        <taxon>Streptomyces</taxon>
    </lineage>
</organism>
<evidence type="ECO:0000256" key="1">
    <source>
        <dbReference type="ARBA" id="ARBA00023015"/>
    </source>
</evidence>
<dbReference type="InterPro" id="IPR036388">
    <property type="entry name" value="WH-like_DNA-bd_sf"/>
</dbReference>
<dbReference type="CDD" id="cd06170">
    <property type="entry name" value="LuxR_C_like"/>
    <property type="match status" value="1"/>
</dbReference>
<proteinExistence type="predicted"/>
<evidence type="ECO:0000313" key="6">
    <source>
        <dbReference type="EMBL" id="MFC4032600.1"/>
    </source>
</evidence>
<dbReference type="Pfam" id="PF00196">
    <property type="entry name" value="GerE"/>
    <property type="match status" value="1"/>
</dbReference>
<dbReference type="SUPFAM" id="SSF46894">
    <property type="entry name" value="C-terminal effector domain of the bipartite response regulators"/>
    <property type="match status" value="1"/>
</dbReference>
<feature type="region of interest" description="Disordered" evidence="4">
    <location>
        <begin position="1"/>
        <end position="23"/>
    </location>
</feature>
<accession>A0ABV8HL17</accession>
<dbReference type="InterPro" id="IPR016032">
    <property type="entry name" value="Sig_transdc_resp-reg_C-effctor"/>
</dbReference>
<evidence type="ECO:0000256" key="2">
    <source>
        <dbReference type="ARBA" id="ARBA00023125"/>
    </source>
</evidence>
<keyword evidence="3" id="KW-0804">Transcription</keyword>
<dbReference type="InterPro" id="IPR000792">
    <property type="entry name" value="Tscrpt_reg_LuxR_C"/>
</dbReference>
<name>A0ABV8HL17_9ACTN</name>
<dbReference type="EMBL" id="JBHSBB010000010">
    <property type="protein sequence ID" value="MFC4032600.1"/>
    <property type="molecule type" value="Genomic_DNA"/>
</dbReference>
<keyword evidence="7" id="KW-1185">Reference proteome</keyword>
<keyword evidence="1" id="KW-0805">Transcription regulation</keyword>
<dbReference type="Proteomes" id="UP001595765">
    <property type="component" value="Unassembled WGS sequence"/>
</dbReference>
<dbReference type="PANTHER" id="PTHR44688:SF16">
    <property type="entry name" value="DNA-BINDING TRANSCRIPTIONAL ACTIVATOR DEVR_DOSR"/>
    <property type="match status" value="1"/>
</dbReference>
<evidence type="ECO:0000259" key="5">
    <source>
        <dbReference type="PROSITE" id="PS50043"/>
    </source>
</evidence>
<gene>
    <name evidence="6" type="ORF">ACFO3J_14045</name>
</gene>
<dbReference type="PROSITE" id="PS50043">
    <property type="entry name" value="HTH_LUXR_2"/>
    <property type="match status" value="1"/>
</dbReference>
<feature type="domain" description="HTH luxR-type" evidence="5">
    <location>
        <begin position="21"/>
        <end position="86"/>
    </location>
</feature>
<reference evidence="7" key="1">
    <citation type="journal article" date="2019" name="Int. J. Syst. Evol. Microbiol.">
        <title>The Global Catalogue of Microorganisms (GCM) 10K type strain sequencing project: providing services to taxonomists for standard genome sequencing and annotation.</title>
        <authorList>
            <consortium name="The Broad Institute Genomics Platform"/>
            <consortium name="The Broad Institute Genome Sequencing Center for Infectious Disease"/>
            <person name="Wu L."/>
            <person name="Ma J."/>
        </authorList>
    </citation>
    <scope>NUCLEOTIDE SEQUENCE [LARGE SCALE GENOMIC DNA]</scope>
    <source>
        <strain evidence="7">CGMCC 4.7237</strain>
    </source>
</reference>
<evidence type="ECO:0000313" key="7">
    <source>
        <dbReference type="Proteomes" id="UP001595765"/>
    </source>
</evidence>
<sequence length="90" mass="9910">MIKPTTDTQTGNTAQQAAENAWGTATALSPRECQVAELVTQGLSDREISSRLVISQRTVESHVAHILNKLGFSSRVQVATYVTRRFHQLT</sequence>
<dbReference type="PRINTS" id="PR00038">
    <property type="entry name" value="HTHLUXR"/>
</dbReference>
<keyword evidence="2" id="KW-0238">DNA-binding</keyword>
<protein>
    <submittedName>
        <fullName evidence="6">Response regulator transcription factor</fullName>
    </submittedName>
</protein>
<evidence type="ECO:0000256" key="4">
    <source>
        <dbReference type="SAM" id="MobiDB-lite"/>
    </source>
</evidence>
<dbReference type="Gene3D" id="1.10.10.10">
    <property type="entry name" value="Winged helix-like DNA-binding domain superfamily/Winged helix DNA-binding domain"/>
    <property type="match status" value="1"/>
</dbReference>
<comment type="caution">
    <text evidence="6">The sequence shown here is derived from an EMBL/GenBank/DDBJ whole genome shotgun (WGS) entry which is preliminary data.</text>
</comment>
<feature type="compositionally biased region" description="Polar residues" evidence="4">
    <location>
        <begin position="1"/>
        <end position="18"/>
    </location>
</feature>
<dbReference type="PANTHER" id="PTHR44688">
    <property type="entry name" value="DNA-BINDING TRANSCRIPTIONAL ACTIVATOR DEVR_DOSR"/>
    <property type="match status" value="1"/>
</dbReference>
<dbReference type="SMART" id="SM00421">
    <property type="entry name" value="HTH_LUXR"/>
    <property type="match status" value="1"/>
</dbReference>
<dbReference type="RefSeq" id="WP_386429664.1">
    <property type="nucleotide sequence ID" value="NZ_JBHSBB010000010.1"/>
</dbReference>